<keyword evidence="4" id="KW-1185">Reference proteome</keyword>
<dbReference type="EMBL" id="JBHSRD010000003">
    <property type="protein sequence ID" value="MFC6006878.1"/>
    <property type="molecule type" value="Genomic_DNA"/>
</dbReference>
<dbReference type="RefSeq" id="WP_345718349.1">
    <property type="nucleotide sequence ID" value="NZ_BAABFP010000008.1"/>
</dbReference>
<accession>A0ABW1JDI6</accession>
<name>A0ABW1JDI6_9ACTN</name>
<gene>
    <name evidence="3" type="ORF">ACFQDO_07005</name>
</gene>
<evidence type="ECO:0000313" key="4">
    <source>
        <dbReference type="Proteomes" id="UP001596189"/>
    </source>
</evidence>
<proteinExistence type="inferred from homology"/>
<comment type="caution">
    <text evidence="3">The sequence shown here is derived from an EMBL/GenBank/DDBJ whole genome shotgun (WGS) entry which is preliminary data.</text>
</comment>
<reference evidence="4" key="1">
    <citation type="journal article" date="2019" name="Int. J. Syst. Evol. Microbiol.">
        <title>The Global Catalogue of Microorganisms (GCM) 10K type strain sequencing project: providing services to taxonomists for standard genome sequencing and annotation.</title>
        <authorList>
            <consortium name="The Broad Institute Genomics Platform"/>
            <consortium name="The Broad Institute Genome Sequencing Center for Infectious Disease"/>
            <person name="Wu L."/>
            <person name="Ma J."/>
        </authorList>
    </citation>
    <scope>NUCLEOTIDE SEQUENCE [LARGE SCALE GENOMIC DNA]</scope>
    <source>
        <strain evidence="4">KACC 14249</strain>
    </source>
</reference>
<protein>
    <submittedName>
        <fullName evidence="3">P1 family peptidase</fullName>
    </submittedName>
</protein>
<dbReference type="PANTHER" id="PTHR36512">
    <property type="entry name" value="D-AMINOPEPTIDASE"/>
    <property type="match status" value="1"/>
</dbReference>
<dbReference type="PANTHER" id="PTHR36512:SF3">
    <property type="entry name" value="BLR5678 PROTEIN"/>
    <property type="match status" value="1"/>
</dbReference>
<dbReference type="Gene3D" id="3.60.70.12">
    <property type="entry name" value="L-amino peptidase D-ALA esterase/amidase"/>
    <property type="match status" value="1"/>
</dbReference>
<dbReference type="InterPro" id="IPR016117">
    <property type="entry name" value="ArgJ-like_dom_sf"/>
</dbReference>
<feature type="region of interest" description="Disordered" evidence="2">
    <location>
        <begin position="221"/>
        <end position="240"/>
    </location>
</feature>
<dbReference type="Proteomes" id="UP001596189">
    <property type="component" value="Unassembled WGS sequence"/>
</dbReference>
<evidence type="ECO:0000256" key="1">
    <source>
        <dbReference type="ARBA" id="ARBA00007068"/>
    </source>
</evidence>
<evidence type="ECO:0000313" key="3">
    <source>
        <dbReference type="EMBL" id="MFC6006878.1"/>
    </source>
</evidence>
<sequence>MSRAREIGIEIGVLPTGPTNSVLDVAGVGLGHATVVRDEPAPPQGRGVARTGVTTLLLAEDAYLRPVAAGGAVLNGAGECTGFLTAGEWGAVETPVYLTSTMQLGRVYDAACQIALEQHDAVADDVVIPVVGECDDSFLNDCRRMQVSEQDVRDAYARALASRGGEQAPAEGAVGAGTGMSCLGFKGGIGTSSRVTPDGHTVAVLLLTNFGERKRLTVDGTPLGRLLPPPEELSADRVEPDRPAGSCIGIVVTDAPVDSAGCARLARRIGLGLARTGSTAHHGSGEIFLAASTACRTDRDGGSSGIELVSGRGLDALFEAVVDAAEEAVLNSLLTAPTTVGRDANTSEGLDPALVTRLMGGAYRGRH</sequence>
<dbReference type="SUPFAM" id="SSF56266">
    <property type="entry name" value="DmpA/ArgJ-like"/>
    <property type="match status" value="1"/>
</dbReference>
<dbReference type="Pfam" id="PF03576">
    <property type="entry name" value="Peptidase_S58"/>
    <property type="match status" value="1"/>
</dbReference>
<comment type="similarity">
    <text evidence="1">Belongs to the peptidase S58 family.</text>
</comment>
<dbReference type="InterPro" id="IPR005321">
    <property type="entry name" value="Peptidase_S58_DmpA"/>
</dbReference>
<evidence type="ECO:0000256" key="2">
    <source>
        <dbReference type="SAM" id="MobiDB-lite"/>
    </source>
</evidence>
<organism evidence="3 4">
    <name type="scientific">Angustibacter luteus</name>
    <dbReference type="NCBI Taxonomy" id="658456"/>
    <lineage>
        <taxon>Bacteria</taxon>
        <taxon>Bacillati</taxon>
        <taxon>Actinomycetota</taxon>
        <taxon>Actinomycetes</taxon>
        <taxon>Kineosporiales</taxon>
        <taxon>Kineosporiaceae</taxon>
    </lineage>
</organism>